<name>A0ABP7JMY1_9ACTN</name>
<comment type="caution">
    <text evidence="1">The sequence shown here is derived from an EMBL/GenBank/DDBJ whole genome shotgun (WGS) entry which is preliminary data.</text>
</comment>
<keyword evidence="2" id="KW-1185">Reference proteome</keyword>
<sequence>MSKAPDHDWSGAFGWCSRQDSNLRHPLQERGEATAALTCKTATWAERGIKHLLAPPFPVAPRWIWHGYGAGSF</sequence>
<protein>
    <submittedName>
        <fullName evidence="1">Uncharacterized protein</fullName>
    </submittedName>
</protein>
<accession>A0ABP7JMY1</accession>
<organism evidence="1 2">
    <name type="scientific">Streptomyces lannensis</name>
    <dbReference type="NCBI Taxonomy" id="766498"/>
    <lineage>
        <taxon>Bacteria</taxon>
        <taxon>Bacillati</taxon>
        <taxon>Actinomycetota</taxon>
        <taxon>Actinomycetes</taxon>
        <taxon>Kitasatosporales</taxon>
        <taxon>Streptomycetaceae</taxon>
        <taxon>Streptomyces</taxon>
    </lineage>
</organism>
<proteinExistence type="predicted"/>
<dbReference type="EMBL" id="BAAAZA010000002">
    <property type="protein sequence ID" value="GAA3849096.1"/>
    <property type="molecule type" value="Genomic_DNA"/>
</dbReference>
<reference evidence="2" key="1">
    <citation type="journal article" date="2019" name="Int. J. Syst. Evol. Microbiol.">
        <title>The Global Catalogue of Microorganisms (GCM) 10K type strain sequencing project: providing services to taxonomists for standard genome sequencing and annotation.</title>
        <authorList>
            <consortium name="The Broad Institute Genomics Platform"/>
            <consortium name="The Broad Institute Genome Sequencing Center for Infectious Disease"/>
            <person name="Wu L."/>
            <person name="Ma J."/>
        </authorList>
    </citation>
    <scope>NUCLEOTIDE SEQUENCE [LARGE SCALE GENOMIC DNA]</scope>
    <source>
        <strain evidence="2">JCM 16578</strain>
    </source>
</reference>
<evidence type="ECO:0000313" key="2">
    <source>
        <dbReference type="Proteomes" id="UP001501563"/>
    </source>
</evidence>
<gene>
    <name evidence="1" type="ORF">GCM10022207_08620</name>
</gene>
<dbReference type="Proteomes" id="UP001501563">
    <property type="component" value="Unassembled WGS sequence"/>
</dbReference>
<evidence type="ECO:0000313" key="1">
    <source>
        <dbReference type="EMBL" id="GAA3849096.1"/>
    </source>
</evidence>